<keyword evidence="4 5" id="KW-0175">Coiled coil</keyword>
<dbReference type="InterPro" id="IPR001452">
    <property type="entry name" value="SH3_domain"/>
</dbReference>
<feature type="compositionally biased region" description="Low complexity" evidence="6">
    <location>
        <begin position="362"/>
        <end position="373"/>
    </location>
</feature>
<feature type="coiled-coil region" evidence="5">
    <location>
        <begin position="172"/>
        <end position="206"/>
    </location>
</feature>
<dbReference type="Pfam" id="PF14604">
    <property type="entry name" value="SH3_9"/>
    <property type="match status" value="1"/>
</dbReference>
<dbReference type="SMART" id="SM00326">
    <property type="entry name" value="SH3"/>
    <property type="match status" value="1"/>
</dbReference>
<dbReference type="EMBL" id="CAJFCW020000006">
    <property type="protein sequence ID" value="CAG9125564.1"/>
    <property type="molecule type" value="Genomic_DNA"/>
</dbReference>
<dbReference type="PRINTS" id="PR00452">
    <property type="entry name" value="SH3DOMAIN"/>
</dbReference>
<dbReference type="InterPro" id="IPR036028">
    <property type="entry name" value="SH3-like_dom_sf"/>
</dbReference>
<accession>A0A811LKL1</accession>
<dbReference type="FunFam" id="1.20.1270.60:FF:000009">
    <property type="entry name" value="Protein kinase C and casein kinase substrate in neurons 2"/>
    <property type="match status" value="1"/>
</dbReference>
<dbReference type="InterPro" id="IPR031160">
    <property type="entry name" value="F_BAR_dom"/>
</dbReference>
<evidence type="ECO:0000256" key="1">
    <source>
        <dbReference type="ARBA" id="ARBA00004184"/>
    </source>
</evidence>
<feature type="compositionally biased region" description="Low complexity" evidence="6">
    <location>
        <begin position="535"/>
        <end position="545"/>
    </location>
</feature>
<dbReference type="AlphaFoldDB" id="A0A811LKL1"/>
<feature type="compositionally biased region" description="Polar residues" evidence="6">
    <location>
        <begin position="524"/>
        <end position="534"/>
    </location>
</feature>
<dbReference type="GO" id="GO:0007010">
    <property type="term" value="P:cytoskeleton organization"/>
    <property type="evidence" value="ECO:0007669"/>
    <property type="project" value="TreeGrafter"/>
</dbReference>
<reference evidence="9" key="1">
    <citation type="submission" date="2020-09" db="EMBL/GenBank/DDBJ databases">
        <authorList>
            <person name="Kikuchi T."/>
        </authorList>
    </citation>
    <scope>NUCLEOTIDE SEQUENCE</scope>
    <source>
        <strain evidence="9">SH1</strain>
    </source>
</reference>
<comment type="caution">
    <text evidence="9">The sequence shown here is derived from an EMBL/GenBank/DDBJ whole genome shotgun (WGS) entry which is preliminary data.</text>
</comment>
<gene>
    <name evidence="9" type="ORF">BOKJ2_LOCUS13090</name>
</gene>
<keyword evidence="2 3" id="KW-0728">SH3 domain</keyword>
<feature type="compositionally biased region" description="Polar residues" evidence="6">
    <location>
        <begin position="393"/>
        <end position="402"/>
    </location>
</feature>
<organism evidence="9 10">
    <name type="scientific">Bursaphelenchus okinawaensis</name>
    <dbReference type="NCBI Taxonomy" id="465554"/>
    <lineage>
        <taxon>Eukaryota</taxon>
        <taxon>Metazoa</taxon>
        <taxon>Ecdysozoa</taxon>
        <taxon>Nematoda</taxon>
        <taxon>Chromadorea</taxon>
        <taxon>Rhabditida</taxon>
        <taxon>Tylenchina</taxon>
        <taxon>Tylenchomorpha</taxon>
        <taxon>Aphelenchoidea</taxon>
        <taxon>Aphelenchoididae</taxon>
        <taxon>Bursaphelenchus</taxon>
    </lineage>
</organism>
<evidence type="ECO:0000259" key="8">
    <source>
        <dbReference type="PROSITE" id="PS51741"/>
    </source>
</evidence>
<dbReference type="Proteomes" id="UP000614601">
    <property type="component" value="Unassembled WGS sequence"/>
</dbReference>
<dbReference type="PANTHER" id="PTHR23065:SF11">
    <property type="entry name" value="SYNDAPIN, ISOFORM C"/>
    <property type="match status" value="1"/>
</dbReference>
<dbReference type="CDD" id="cd00174">
    <property type="entry name" value="SH3"/>
    <property type="match status" value="1"/>
</dbReference>
<dbReference type="GO" id="GO:0005886">
    <property type="term" value="C:plasma membrane"/>
    <property type="evidence" value="ECO:0007669"/>
    <property type="project" value="TreeGrafter"/>
</dbReference>
<protein>
    <recommendedName>
        <fullName evidence="11">SH3 domain-containing protein</fullName>
    </recommendedName>
</protein>
<dbReference type="Gene3D" id="1.20.1270.60">
    <property type="entry name" value="Arfaptin homology (AH) domain/BAR domain"/>
    <property type="match status" value="1"/>
</dbReference>
<evidence type="ECO:0000313" key="9">
    <source>
        <dbReference type="EMBL" id="CAD5229031.1"/>
    </source>
</evidence>
<dbReference type="Pfam" id="PF00611">
    <property type="entry name" value="FCH"/>
    <property type="match status" value="1"/>
</dbReference>
<evidence type="ECO:0000256" key="2">
    <source>
        <dbReference type="ARBA" id="ARBA00022443"/>
    </source>
</evidence>
<dbReference type="SUPFAM" id="SSF103657">
    <property type="entry name" value="BAR/IMD domain-like"/>
    <property type="match status" value="1"/>
</dbReference>
<comment type="subcellular location">
    <subcellularLocation>
        <location evidence="1">Endomembrane system</location>
        <topology evidence="1">Peripheral membrane protein</topology>
    </subcellularLocation>
</comment>
<dbReference type="GO" id="GO:0030100">
    <property type="term" value="P:regulation of endocytosis"/>
    <property type="evidence" value="ECO:0007669"/>
    <property type="project" value="TreeGrafter"/>
</dbReference>
<sequence length="606" mass="68888">MAAVKADAAFWEVGGYKANIRRIRDGADQLEEYSKMIKERADIEQKYGKALQGWQAKWLNYGHQMLQESIVKDMWCNLMDESKELAKIHLEIRERSQDELLKTIQLFRKENYHHSTIRGFKEARELEEEFEKAQRPWKKLYDKMENCRKAYYTACRSEKSTAIQLVNMKGDASTANESTDKLKERLNKCEEDVEKTRTAYKNALNELNGYSSVYSENMAFVFEKCQLMEMKRAKFLLEMFSGFQQILVDVVSPSKLSHIHEKLAKAFTETNDNDVKADLQKWSRCFGTASSLIVPTYEEYTPEMRQITSNGGSKGSKKKDETGGVVLMKQKITSDELPGTPTIAHSLERQSALQKYPENRKSTLSQQTSQTSHLQKKLRKDLSDSPKMDRSSSIELSQTVQMRESESSSIRSFHASRSLDCSSTDSYVTRKSESIEVEVTALDRTLTKSSSPSEKTDPIQPVNEIRVEPFADPFPMPTPNRALMNACGDTFSPIQRHQKTGFGSSLTGMLAMEKRQAQEIINTYQRPSPRAQSDSGNSNGSNESETQMPRGPAKVLYDYSPIEDDEIPLHKGEVLEVLHGPDDLGWCYGRKGMMQGLFPASYVAPV</sequence>
<name>A0A811LKL1_9BILA</name>
<dbReference type="SMART" id="SM00055">
    <property type="entry name" value="FCH"/>
    <property type="match status" value="1"/>
</dbReference>
<evidence type="ECO:0008006" key="11">
    <source>
        <dbReference type="Google" id="ProtNLM"/>
    </source>
</evidence>
<evidence type="ECO:0000256" key="5">
    <source>
        <dbReference type="SAM" id="Coils"/>
    </source>
</evidence>
<feature type="region of interest" description="Disordered" evidence="6">
    <location>
        <begin position="355"/>
        <end position="413"/>
    </location>
</feature>
<evidence type="ECO:0000259" key="7">
    <source>
        <dbReference type="PROSITE" id="PS50002"/>
    </source>
</evidence>
<dbReference type="OrthoDB" id="10255128at2759"/>
<dbReference type="GO" id="GO:0005543">
    <property type="term" value="F:phospholipid binding"/>
    <property type="evidence" value="ECO:0007669"/>
    <property type="project" value="TreeGrafter"/>
</dbReference>
<dbReference type="PROSITE" id="PS50002">
    <property type="entry name" value="SH3"/>
    <property type="match status" value="1"/>
</dbReference>
<evidence type="ECO:0000256" key="3">
    <source>
        <dbReference type="PROSITE-ProRule" id="PRU00192"/>
    </source>
</evidence>
<feature type="domain" description="SH3" evidence="7">
    <location>
        <begin position="548"/>
        <end position="606"/>
    </location>
</feature>
<evidence type="ECO:0000256" key="4">
    <source>
        <dbReference type="PROSITE-ProRule" id="PRU01077"/>
    </source>
</evidence>
<dbReference type="SUPFAM" id="SSF50044">
    <property type="entry name" value="SH3-domain"/>
    <property type="match status" value="1"/>
</dbReference>
<dbReference type="GO" id="GO:0097320">
    <property type="term" value="P:plasma membrane tubulation"/>
    <property type="evidence" value="ECO:0007669"/>
    <property type="project" value="TreeGrafter"/>
</dbReference>
<dbReference type="InterPro" id="IPR001060">
    <property type="entry name" value="FCH_dom"/>
</dbReference>
<keyword evidence="10" id="KW-1185">Reference proteome</keyword>
<feature type="domain" description="F-BAR" evidence="8">
    <location>
        <begin position="4"/>
        <end position="275"/>
    </location>
</feature>
<proteinExistence type="predicted"/>
<dbReference type="Gene3D" id="2.30.30.40">
    <property type="entry name" value="SH3 Domains"/>
    <property type="match status" value="1"/>
</dbReference>
<evidence type="ECO:0000256" key="6">
    <source>
        <dbReference type="SAM" id="MobiDB-lite"/>
    </source>
</evidence>
<dbReference type="GO" id="GO:0005768">
    <property type="term" value="C:endosome"/>
    <property type="evidence" value="ECO:0007669"/>
    <property type="project" value="TreeGrafter"/>
</dbReference>
<dbReference type="InterPro" id="IPR027267">
    <property type="entry name" value="AH/BAR_dom_sf"/>
</dbReference>
<evidence type="ECO:0000313" key="10">
    <source>
        <dbReference type="Proteomes" id="UP000614601"/>
    </source>
</evidence>
<dbReference type="Proteomes" id="UP000783686">
    <property type="component" value="Unassembled WGS sequence"/>
</dbReference>
<dbReference type="EMBL" id="CAJFDH010000006">
    <property type="protein sequence ID" value="CAD5229031.1"/>
    <property type="molecule type" value="Genomic_DNA"/>
</dbReference>
<feature type="region of interest" description="Disordered" evidence="6">
    <location>
        <begin position="524"/>
        <end position="552"/>
    </location>
</feature>
<dbReference type="PROSITE" id="PS51741">
    <property type="entry name" value="F_BAR"/>
    <property type="match status" value="1"/>
</dbReference>
<dbReference type="PANTHER" id="PTHR23065">
    <property type="entry name" value="PROLINE-SERINE-THREONINE PHOSPHATASE INTERACTING PROTEIN 1"/>
    <property type="match status" value="1"/>
</dbReference>
<feature type="compositionally biased region" description="Basic and acidic residues" evidence="6">
    <location>
        <begin position="380"/>
        <end position="392"/>
    </location>
</feature>